<name>A0A1F7WQ56_9BACT</name>
<dbReference type="PANTHER" id="PTHR32063:SF19">
    <property type="entry name" value="CATION EFFLUX SYSTEM PROTEIN CUSA"/>
    <property type="match status" value="1"/>
</dbReference>
<dbReference type="GO" id="GO:0005886">
    <property type="term" value="C:plasma membrane"/>
    <property type="evidence" value="ECO:0007669"/>
    <property type="project" value="TreeGrafter"/>
</dbReference>
<dbReference type="STRING" id="1817813.A2008_01355"/>
<dbReference type="PANTHER" id="PTHR32063">
    <property type="match status" value="1"/>
</dbReference>
<comment type="caution">
    <text evidence="1">The sequence shown here is derived from an EMBL/GenBank/DDBJ whole genome shotgun (WGS) entry which is preliminary data.</text>
</comment>
<dbReference type="AlphaFoldDB" id="A0A1F7WQ56"/>
<gene>
    <name evidence="1" type="ORF">A2008_01355</name>
</gene>
<dbReference type="GO" id="GO:0042910">
    <property type="term" value="F:xenobiotic transmembrane transporter activity"/>
    <property type="evidence" value="ECO:0007669"/>
    <property type="project" value="TreeGrafter"/>
</dbReference>
<dbReference type="Proteomes" id="UP000178735">
    <property type="component" value="Unassembled WGS sequence"/>
</dbReference>
<dbReference type="Pfam" id="PF00873">
    <property type="entry name" value="ACR_tran"/>
    <property type="match status" value="1"/>
</dbReference>
<dbReference type="Gene3D" id="1.20.1640.10">
    <property type="entry name" value="Multidrug efflux transporter AcrB transmembrane domain"/>
    <property type="match status" value="1"/>
</dbReference>
<accession>A0A1F7WQ56</accession>
<dbReference type="InterPro" id="IPR001036">
    <property type="entry name" value="Acrflvin-R"/>
</dbReference>
<evidence type="ECO:0000313" key="2">
    <source>
        <dbReference type="Proteomes" id="UP000178735"/>
    </source>
</evidence>
<reference evidence="1 2" key="1">
    <citation type="journal article" date="2016" name="Nat. Commun.">
        <title>Thousands of microbial genomes shed light on interconnected biogeochemical processes in an aquifer system.</title>
        <authorList>
            <person name="Anantharaman K."/>
            <person name="Brown C.T."/>
            <person name="Hug L.A."/>
            <person name="Sharon I."/>
            <person name="Castelle C.J."/>
            <person name="Probst A.J."/>
            <person name="Thomas B.C."/>
            <person name="Singh A."/>
            <person name="Wilkins M.J."/>
            <person name="Karaoz U."/>
            <person name="Brodie E.L."/>
            <person name="Williams K.H."/>
            <person name="Hubbard S.S."/>
            <person name="Banfield J.F."/>
        </authorList>
    </citation>
    <scope>NUCLEOTIDE SEQUENCE [LARGE SCALE GENOMIC DNA]</scope>
</reference>
<proteinExistence type="predicted"/>
<protein>
    <submittedName>
        <fullName evidence="1">Uncharacterized protein</fullName>
    </submittedName>
</protein>
<dbReference type="SUPFAM" id="SSF82866">
    <property type="entry name" value="Multidrug efflux transporter AcrB transmembrane domain"/>
    <property type="match status" value="1"/>
</dbReference>
<organism evidence="1 2">
    <name type="scientific">Candidatus Wallbacteria bacterium GWC2_49_35</name>
    <dbReference type="NCBI Taxonomy" id="1817813"/>
    <lineage>
        <taxon>Bacteria</taxon>
        <taxon>Candidatus Walliibacteriota</taxon>
    </lineage>
</organism>
<dbReference type="EMBL" id="MGFH01000130">
    <property type="protein sequence ID" value="OGM04961.1"/>
    <property type="molecule type" value="Genomic_DNA"/>
</dbReference>
<evidence type="ECO:0000313" key="1">
    <source>
        <dbReference type="EMBL" id="OGM04961.1"/>
    </source>
</evidence>
<sequence length="118" mass="13212">MATETGIIMLVYLRDAIHTRGGLEKIESLEELKKAVIEGAVHRLRPKLLTEGTAIIGLAPMLWAKGTGAEIMRPMAAPVMGGLLMSDEVIDIFLPVLFYHVEKYRWEKIHSVKPEKKC</sequence>